<feature type="repeat" description="RCC1" evidence="2">
    <location>
        <begin position="51"/>
        <end position="102"/>
    </location>
</feature>
<sequence length="108" mass="11573">DSPDTVHVVLDWLLNCCVSDLIQVKVLLGHRVVQVACGSRDAQTLALTDEGLVFSWGDGDFGKLGRGGSEGCNIPQNIERLNGQGVCQIECGAQFSLALTKSGVVWTW</sequence>
<dbReference type="Pfam" id="PF00415">
    <property type="entry name" value="RCC1"/>
    <property type="match status" value="1"/>
</dbReference>
<dbReference type="AlphaFoldDB" id="A0A4W5L869"/>
<dbReference type="Proteomes" id="UP000314982">
    <property type="component" value="Unassembled WGS sequence"/>
</dbReference>
<evidence type="ECO:0000313" key="4">
    <source>
        <dbReference type="Proteomes" id="UP000314982"/>
    </source>
</evidence>
<keyword evidence="4" id="KW-1185">Reference proteome</keyword>
<dbReference type="InterPro" id="IPR009091">
    <property type="entry name" value="RCC1/BLIP-II"/>
</dbReference>
<dbReference type="PANTHER" id="PTHR22872:SF2">
    <property type="entry name" value="INHIBITOR OF BRUTON TYROSINE KINASE"/>
    <property type="match status" value="1"/>
</dbReference>
<dbReference type="InterPro" id="IPR000408">
    <property type="entry name" value="Reg_chr_condens"/>
</dbReference>
<reference evidence="3" key="3">
    <citation type="submission" date="2025-09" db="UniProtKB">
        <authorList>
            <consortium name="Ensembl"/>
        </authorList>
    </citation>
    <scope>IDENTIFICATION</scope>
</reference>
<dbReference type="GeneTree" id="ENSGT00940000154975"/>
<keyword evidence="1" id="KW-0677">Repeat</keyword>
<name>A0A4W5L869_9TELE</name>
<dbReference type="STRING" id="62062.ENSHHUP00000021010"/>
<evidence type="ECO:0000256" key="1">
    <source>
        <dbReference type="ARBA" id="ARBA00022737"/>
    </source>
</evidence>
<dbReference type="PROSITE" id="PS50012">
    <property type="entry name" value="RCC1_3"/>
    <property type="match status" value="1"/>
</dbReference>
<proteinExistence type="predicted"/>
<dbReference type="Ensembl" id="ENSHHUT00000021801.1">
    <property type="protein sequence ID" value="ENSHHUP00000021010.1"/>
    <property type="gene ID" value="ENSHHUG00000013172.1"/>
</dbReference>
<dbReference type="SUPFAM" id="SSF50985">
    <property type="entry name" value="RCC1/BLIP-II"/>
    <property type="match status" value="1"/>
</dbReference>
<organism evidence="3 4">
    <name type="scientific">Hucho hucho</name>
    <name type="common">huchen</name>
    <dbReference type="NCBI Taxonomy" id="62062"/>
    <lineage>
        <taxon>Eukaryota</taxon>
        <taxon>Metazoa</taxon>
        <taxon>Chordata</taxon>
        <taxon>Craniata</taxon>
        <taxon>Vertebrata</taxon>
        <taxon>Euteleostomi</taxon>
        <taxon>Actinopterygii</taxon>
        <taxon>Neopterygii</taxon>
        <taxon>Teleostei</taxon>
        <taxon>Protacanthopterygii</taxon>
        <taxon>Salmoniformes</taxon>
        <taxon>Salmonidae</taxon>
        <taxon>Salmoninae</taxon>
        <taxon>Hucho</taxon>
    </lineage>
</organism>
<dbReference type="Gene3D" id="2.130.10.30">
    <property type="entry name" value="Regulator of chromosome condensation 1/beta-lactamase-inhibitor protein II"/>
    <property type="match status" value="1"/>
</dbReference>
<reference evidence="3" key="2">
    <citation type="submission" date="2025-08" db="UniProtKB">
        <authorList>
            <consortium name="Ensembl"/>
        </authorList>
    </citation>
    <scope>IDENTIFICATION</scope>
</reference>
<evidence type="ECO:0000256" key="2">
    <source>
        <dbReference type="PROSITE-ProRule" id="PRU00235"/>
    </source>
</evidence>
<accession>A0A4W5L869</accession>
<protein>
    <submittedName>
        <fullName evidence="3">Uncharacterized protein</fullName>
    </submittedName>
</protein>
<dbReference type="PANTHER" id="PTHR22872">
    <property type="entry name" value="BTK-BINDING PROTEIN-RELATED"/>
    <property type="match status" value="1"/>
</dbReference>
<dbReference type="InterPro" id="IPR051625">
    <property type="entry name" value="Signaling_Regulatory_Domain"/>
</dbReference>
<reference evidence="4" key="1">
    <citation type="submission" date="2018-06" db="EMBL/GenBank/DDBJ databases">
        <title>Genome assembly of Danube salmon.</title>
        <authorList>
            <person name="Macqueen D.J."/>
            <person name="Gundappa M.K."/>
        </authorList>
    </citation>
    <scope>NUCLEOTIDE SEQUENCE [LARGE SCALE GENOMIC DNA]</scope>
</reference>
<evidence type="ECO:0000313" key="3">
    <source>
        <dbReference type="Ensembl" id="ENSHHUP00000021010.1"/>
    </source>
</evidence>